<dbReference type="AlphaFoldDB" id="A0A8J5MEC3"/>
<dbReference type="Proteomes" id="UP000709295">
    <property type="component" value="Unassembled WGS sequence"/>
</dbReference>
<gene>
    <name evidence="1" type="ORF">JG688_00012511</name>
</gene>
<accession>A0A8J5MEC3</accession>
<organism evidence="1 2">
    <name type="scientific">Phytophthora aleatoria</name>
    <dbReference type="NCBI Taxonomy" id="2496075"/>
    <lineage>
        <taxon>Eukaryota</taxon>
        <taxon>Sar</taxon>
        <taxon>Stramenopiles</taxon>
        <taxon>Oomycota</taxon>
        <taxon>Peronosporomycetes</taxon>
        <taxon>Peronosporales</taxon>
        <taxon>Peronosporaceae</taxon>
        <taxon>Phytophthora</taxon>
    </lineage>
</organism>
<keyword evidence="2" id="KW-1185">Reference proteome</keyword>
<dbReference type="EMBL" id="JAENGY010000972">
    <property type="protein sequence ID" value="KAG6954124.1"/>
    <property type="molecule type" value="Genomic_DNA"/>
</dbReference>
<comment type="caution">
    <text evidence="1">The sequence shown here is derived from an EMBL/GenBank/DDBJ whole genome shotgun (WGS) entry which is preliminary data.</text>
</comment>
<reference evidence="1" key="1">
    <citation type="submission" date="2021-01" db="EMBL/GenBank/DDBJ databases">
        <title>Phytophthora aleatoria, a newly-described species from Pinus radiata is distinct from Phytophthora cactorum isolates based on comparative genomics.</title>
        <authorList>
            <person name="Mcdougal R."/>
            <person name="Panda P."/>
            <person name="Williams N."/>
            <person name="Studholme D.J."/>
        </authorList>
    </citation>
    <scope>NUCLEOTIDE SEQUENCE</scope>
    <source>
        <strain evidence="1">NZFS 4037</strain>
    </source>
</reference>
<evidence type="ECO:0000313" key="1">
    <source>
        <dbReference type="EMBL" id="KAG6954124.1"/>
    </source>
</evidence>
<protein>
    <submittedName>
        <fullName evidence="1">Uncharacterized protein</fullName>
    </submittedName>
</protein>
<proteinExistence type="predicted"/>
<sequence>MKEIEGSDAVLAGKLKEDMLRDFSATGWGPMLQPDVYETLQQPYAPVDNRASYPGLQQGYYGPTPEVVRRGDSPVALFF</sequence>
<name>A0A8J5MEC3_9STRA</name>
<evidence type="ECO:0000313" key="2">
    <source>
        <dbReference type="Proteomes" id="UP000709295"/>
    </source>
</evidence>